<dbReference type="STRING" id="1408250.Q760_12775"/>
<sequence>MAVDDGADDATVADEVRRVVSAATYLTVATADAEGRPWATPVWFAARDCAELVWVSRPGARHSVNIAARPAVAVVVFDSAAAVGEAAAVYVEAEAAEIGPDGRAAALAVYNRRTAEQGLRAWTEDDVTGAAQFRLYRARTTRVWVLDEHDGRVEVGPTGEAVRG</sequence>
<dbReference type="Proteomes" id="UP000029833">
    <property type="component" value="Unassembled WGS sequence"/>
</dbReference>
<reference evidence="3 4" key="1">
    <citation type="submission" date="2013-10" db="EMBL/GenBank/DDBJ databases">
        <authorList>
            <person name="Wang G."/>
            <person name="Zhuang W."/>
        </authorList>
    </citation>
    <scope>NUCLEOTIDE SEQUENCE [LARGE SCALE GENOMIC DNA]</scope>
    <source>
        <strain evidence="3 4">DSM 20118</strain>
    </source>
</reference>
<dbReference type="RefSeq" id="WP_052103961.1">
    <property type="nucleotide sequence ID" value="NZ_AXNT01000043.1"/>
</dbReference>
<dbReference type="SUPFAM" id="SSF50475">
    <property type="entry name" value="FMN-binding split barrel"/>
    <property type="match status" value="1"/>
</dbReference>
<accession>A0A0A0B6T5</accession>
<feature type="domain" description="Pyridoxamine 5'-phosphate oxidase N-terminal" evidence="2">
    <location>
        <begin position="14"/>
        <end position="143"/>
    </location>
</feature>
<dbReference type="PANTHER" id="PTHR35176">
    <property type="entry name" value="HEME OXYGENASE HI_0854-RELATED"/>
    <property type="match status" value="1"/>
</dbReference>
<dbReference type="GO" id="GO:0016627">
    <property type="term" value="F:oxidoreductase activity, acting on the CH-CH group of donors"/>
    <property type="evidence" value="ECO:0007669"/>
    <property type="project" value="TreeGrafter"/>
</dbReference>
<gene>
    <name evidence="3" type="ORF">Q760_12775</name>
</gene>
<organism evidence="3 4">
    <name type="scientific">Cellulomonas cellasea DSM 20118</name>
    <dbReference type="NCBI Taxonomy" id="1408250"/>
    <lineage>
        <taxon>Bacteria</taxon>
        <taxon>Bacillati</taxon>
        <taxon>Actinomycetota</taxon>
        <taxon>Actinomycetes</taxon>
        <taxon>Micrococcales</taxon>
        <taxon>Cellulomonadaceae</taxon>
        <taxon>Cellulomonas</taxon>
    </lineage>
</organism>
<dbReference type="AlphaFoldDB" id="A0A0A0B6T5"/>
<dbReference type="EMBL" id="AXNT01000043">
    <property type="protein sequence ID" value="KGM02565.1"/>
    <property type="molecule type" value="Genomic_DNA"/>
</dbReference>
<dbReference type="OrthoDB" id="9788889at2"/>
<dbReference type="InterPro" id="IPR011576">
    <property type="entry name" value="Pyridox_Oxase_N"/>
</dbReference>
<dbReference type="GO" id="GO:0005829">
    <property type="term" value="C:cytosol"/>
    <property type="evidence" value="ECO:0007669"/>
    <property type="project" value="TreeGrafter"/>
</dbReference>
<evidence type="ECO:0000313" key="3">
    <source>
        <dbReference type="EMBL" id="KGM02565.1"/>
    </source>
</evidence>
<dbReference type="Gene3D" id="2.30.110.10">
    <property type="entry name" value="Electron Transport, Fmn-binding Protein, Chain A"/>
    <property type="match status" value="1"/>
</dbReference>
<dbReference type="GO" id="GO:0070967">
    <property type="term" value="F:coenzyme F420 binding"/>
    <property type="evidence" value="ECO:0007669"/>
    <property type="project" value="TreeGrafter"/>
</dbReference>
<evidence type="ECO:0000256" key="1">
    <source>
        <dbReference type="ARBA" id="ARBA00023002"/>
    </source>
</evidence>
<evidence type="ECO:0000313" key="4">
    <source>
        <dbReference type="Proteomes" id="UP000029833"/>
    </source>
</evidence>
<evidence type="ECO:0000259" key="2">
    <source>
        <dbReference type="Pfam" id="PF01243"/>
    </source>
</evidence>
<protein>
    <recommendedName>
        <fullName evidence="2">Pyridoxamine 5'-phosphate oxidase N-terminal domain-containing protein</fullName>
    </recommendedName>
</protein>
<comment type="caution">
    <text evidence="3">The sequence shown here is derived from an EMBL/GenBank/DDBJ whole genome shotgun (WGS) entry which is preliminary data.</text>
</comment>
<dbReference type="Pfam" id="PF01243">
    <property type="entry name" value="PNPOx_N"/>
    <property type="match status" value="1"/>
</dbReference>
<dbReference type="InterPro" id="IPR012349">
    <property type="entry name" value="Split_barrel_FMN-bd"/>
</dbReference>
<name>A0A0A0B6T5_9CELL</name>
<proteinExistence type="predicted"/>
<keyword evidence="4" id="KW-1185">Reference proteome</keyword>
<dbReference type="PANTHER" id="PTHR35176:SF6">
    <property type="entry name" value="HEME OXYGENASE HI_0854-RELATED"/>
    <property type="match status" value="1"/>
</dbReference>
<dbReference type="InterPro" id="IPR052019">
    <property type="entry name" value="F420H2_bilvrd_red/Heme_oxyg"/>
</dbReference>
<keyword evidence="1" id="KW-0560">Oxidoreductase</keyword>